<dbReference type="InterPro" id="IPR027417">
    <property type="entry name" value="P-loop_NTPase"/>
</dbReference>
<dbReference type="InterPro" id="IPR014001">
    <property type="entry name" value="Helicase_ATP-bd"/>
</dbReference>
<keyword evidence="5" id="KW-0067">ATP-binding</keyword>
<evidence type="ECO:0000313" key="5">
    <source>
        <dbReference type="EMBL" id="MBA4544394.1"/>
    </source>
</evidence>
<dbReference type="SUPFAM" id="SSF52540">
    <property type="entry name" value="P-loop containing nucleoside triphosphate hydrolases"/>
    <property type="match status" value="2"/>
</dbReference>
<sequence>MTEIRESRNNQGLRSREWLLSYKTSSNMIGDRPINMLHDFYIPALSRAVRYDRVAGYFRSTSLAAASQGFSAFANQGGKMRLIVGADLEPNDVKAILQGDAKRLSEKLTEELEQADSWPEGVRNGVTLLAWMVEKGYLEVRVAFRLHKDTGEPISFDSMEDGYVHEKWFVFTDEYGNRMYGAGSLNESKTALHLNAENIDIHCDWWGETDRKRVDEAAESFETLWEGKVRHIRVLTLPEAVRRRLVRFAQDVKRPLETDGTSEIPEPSTKAEKVQPDGIPSALERLKFAVLRDAPKMPGGRYVGLETAPVEPWPHQIMVVRRLVENWPYSYLLCDEVGLGKTIEAGLAIRCLHLAGWAKRILIAAPASLTTQWQRQLASKLLLSFGRVMTPGIRHHYILPVEEDFTSGSFYEPNLVIVSTGLMSRRERIKQLEIAEEFDIVLVDEAHMARRKNPSKGAEANPQFGHLYTTIRDHLRGRTRSLWLATATPMQIHPVEVSDLIALTNRVGAFQYDPTLTMKYYEILGRLLQGEKIGSDDWDFLRRSILGTRHQDHKYWEFLTDVVISGRIRSDARQWLEFNRVPRGTRNQQLMSRLIFSASPLSRVMLRHTRQLLEIYRENGELQQNLAKREIRDLPQIRFNALERKIYDQLEEYCKGLVVQIGSQEENKQMISFLLSFLRLRFASSLYAFQKTIERRLKRVEETLRHQYKTNGEEYDGSGIEDLVFNDEVEEEDPGITDKLLKNRTPADLRWEQERLKKMLKDMEELHGQSSKMLFLLRELDNRRNRHTRRIRQTVIFTRFYDTLVDIVQRLKRADPEMRIGTYSGKGAGYYDSQAQTWVDTEREEVKERFLRGEIDILVCTDAAAEGLNLQTADLLINYDLGWNPMKIEQRIGRIDRIGQKHEVVYVLNLCYVDSVESIVYGRLLQRLKDANLIVGTQQLALLPVDPQDFQELAQGTLTPEELESRIRERIEEQRKHLAYMEINPKDLYEIYKNMNGFHQRWQAPVNLQSIWSTLTESRYLQELGCKIFDENNLILEINHVDGVPDGSVLTVSRELYESGLPDGKTRVHFASYGDPYFDAILRKTEKMKLPSCVRRISVDIPDLPHVEMVGYAVLCKKEDGSREVRFIKKWDDLKGIRLAEGETLNDPEIEPLRQQLYGQALDEFTFTAAVKRIEAENTRAAMIQEMMNFLTGHHLLEERAKIAGSKARFGSILRDVISLVEERTEGIHIAEMPGDVLRQVKDEVLFPLNVPKSGQNVTVLVPPLFCLTSVDSIKRMVDRMKRQEKDIKVKSMITTLKREAKNRIDSIV</sequence>
<evidence type="ECO:0000259" key="3">
    <source>
        <dbReference type="PROSITE" id="PS51192"/>
    </source>
</evidence>
<dbReference type="GO" id="GO:0016787">
    <property type="term" value="F:hydrolase activity"/>
    <property type="evidence" value="ECO:0007669"/>
    <property type="project" value="UniProtKB-KW"/>
</dbReference>
<dbReference type="SMART" id="SM00490">
    <property type="entry name" value="HELICc"/>
    <property type="match status" value="1"/>
</dbReference>
<organism evidence="5 6">
    <name type="scientific">Thermoactinomyces daqus</name>
    <dbReference type="NCBI Taxonomy" id="1329516"/>
    <lineage>
        <taxon>Bacteria</taxon>
        <taxon>Bacillati</taxon>
        <taxon>Bacillota</taxon>
        <taxon>Bacilli</taxon>
        <taxon>Bacillales</taxon>
        <taxon>Thermoactinomycetaceae</taxon>
        <taxon>Thermoactinomyces</taxon>
    </lineage>
</organism>
<dbReference type="Proteomes" id="UP000530514">
    <property type="component" value="Unassembled WGS sequence"/>
</dbReference>
<comment type="caution">
    <text evidence="5">The sequence shown here is derived from an EMBL/GenBank/DDBJ whole genome shotgun (WGS) entry which is preliminary data.</text>
</comment>
<dbReference type="PROSITE" id="PS51194">
    <property type="entry name" value="HELICASE_CTER"/>
    <property type="match status" value="1"/>
</dbReference>
<keyword evidence="5" id="KW-0547">Nucleotide-binding</keyword>
<keyword evidence="5" id="KW-0347">Helicase</keyword>
<dbReference type="InterPro" id="IPR000330">
    <property type="entry name" value="SNF2_N"/>
</dbReference>
<dbReference type="PANTHER" id="PTHR45766:SF6">
    <property type="entry name" value="SWI_SNF-RELATED MATRIX-ASSOCIATED ACTIN-DEPENDENT REGULATOR OF CHROMATIN SUBFAMILY A-LIKE PROTEIN 1"/>
    <property type="match status" value="1"/>
</dbReference>
<dbReference type="InterPro" id="IPR001650">
    <property type="entry name" value="Helicase_C-like"/>
</dbReference>
<dbReference type="OrthoDB" id="9814088at2"/>
<name>A0A7W2AK20_9BACL</name>
<protein>
    <submittedName>
        <fullName evidence="5">DEAD/DEAH box helicase family protein</fullName>
    </submittedName>
</protein>
<accession>A0A7W2AK20</accession>
<dbReference type="SMART" id="SM00487">
    <property type="entry name" value="DEXDc"/>
    <property type="match status" value="1"/>
</dbReference>
<dbReference type="Pfam" id="PF00271">
    <property type="entry name" value="Helicase_C"/>
    <property type="match status" value="1"/>
</dbReference>
<dbReference type="CDD" id="cd09179">
    <property type="entry name" value="PLDc_N_DEXD_a"/>
    <property type="match status" value="1"/>
</dbReference>
<dbReference type="PANTHER" id="PTHR45766">
    <property type="entry name" value="DNA ANNEALING HELICASE AND ENDONUCLEASE ZRANB3 FAMILY MEMBER"/>
    <property type="match status" value="1"/>
</dbReference>
<dbReference type="CDD" id="cd18793">
    <property type="entry name" value="SF2_C_SNF"/>
    <property type="match status" value="1"/>
</dbReference>
<dbReference type="InterPro" id="IPR038718">
    <property type="entry name" value="SNF2-like_sf"/>
</dbReference>
<dbReference type="GO" id="GO:0005524">
    <property type="term" value="F:ATP binding"/>
    <property type="evidence" value="ECO:0007669"/>
    <property type="project" value="InterPro"/>
</dbReference>
<dbReference type="RefSeq" id="WP_033099141.1">
    <property type="nucleotide sequence ID" value="NZ_JACEIP010000038.1"/>
</dbReference>
<dbReference type="PROSITE" id="PS51192">
    <property type="entry name" value="HELICASE_ATP_BIND_1"/>
    <property type="match status" value="1"/>
</dbReference>
<keyword evidence="6" id="KW-1185">Reference proteome</keyword>
<evidence type="ECO:0000256" key="1">
    <source>
        <dbReference type="ARBA" id="ARBA00022801"/>
    </source>
</evidence>
<evidence type="ECO:0000259" key="4">
    <source>
        <dbReference type="PROSITE" id="PS51194"/>
    </source>
</evidence>
<proteinExistence type="predicted"/>
<dbReference type="Gene3D" id="3.40.50.300">
    <property type="entry name" value="P-loop containing nucleotide triphosphate hydrolases"/>
    <property type="match status" value="1"/>
</dbReference>
<feature type="region of interest" description="Disordered" evidence="2">
    <location>
        <begin position="256"/>
        <end position="276"/>
    </location>
</feature>
<evidence type="ECO:0000256" key="2">
    <source>
        <dbReference type="SAM" id="MobiDB-lite"/>
    </source>
</evidence>
<dbReference type="Gene3D" id="3.40.50.10810">
    <property type="entry name" value="Tandem AAA-ATPase domain"/>
    <property type="match status" value="1"/>
</dbReference>
<gene>
    <name evidence="5" type="ORF">H1164_16230</name>
</gene>
<dbReference type="Pfam" id="PF00176">
    <property type="entry name" value="SNF2-rel_dom"/>
    <property type="match status" value="1"/>
</dbReference>
<feature type="domain" description="Helicase ATP-binding" evidence="3">
    <location>
        <begin position="322"/>
        <end position="507"/>
    </location>
</feature>
<feature type="domain" description="Helicase C-terminal" evidence="4">
    <location>
        <begin position="772"/>
        <end position="943"/>
    </location>
</feature>
<reference evidence="5 6" key="1">
    <citation type="submission" date="2020-07" db="EMBL/GenBank/DDBJ databases">
        <authorList>
            <person name="Feng H."/>
        </authorList>
    </citation>
    <scope>NUCLEOTIDE SEQUENCE [LARGE SCALE GENOMIC DNA]</scope>
    <source>
        <strain evidence="6">s-11</strain>
    </source>
</reference>
<dbReference type="EMBL" id="JACEIP010000038">
    <property type="protein sequence ID" value="MBA4544394.1"/>
    <property type="molecule type" value="Genomic_DNA"/>
</dbReference>
<evidence type="ECO:0000313" key="6">
    <source>
        <dbReference type="Proteomes" id="UP000530514"/>
    </source>
</evidence>
<keyword evidence="1" id="KW-0378">Hydrolase</keyword>
<dbReference type="InterPro" id="IPR049730">
    <property type="entry name" value="SNF2/RAD54-like_C"/>
</dbReference>
<dbReference type="GO" id="GO:0004386">
    <property type="term" value="F:helicase activity"/>
    <property type="evidence" value="ECO:0007669"/>
    <property type="project" value="UniProtKB-KW"/>
</dbReference>